<dbReference type="STRING" id="2020962.A0A2N1J9D8"/>
<feature type="region of interest" description="Disordered" evidence="5">
    <location>
        <begin position="234"/>
        <end position="267"/>
    </location>
</feature>
<protein>
    <recommendedName>
        <fullName evidence="6">PH domain-containing protein</fullName>
    </recommendedName>
</protein>
<feature type="region of interest" description="Disordered" evidence="5">
    <location>
        <begin position="563"/>
        <end position="582"/>
    </location>
</feature>
<evidence type="ECO:0000313" key="7">
    <source>
        <dbReference type="EMBL" id="PKI83170.1"/>
    </source>
</evidence>
<dbReference type="GO" id="GO:0005829">
    <property type="term" value="C:cytosol"/>
    <property type="evidence" value="ECO:0007669"/>
    <property type="project" value="TreeGrafter"/>
</dbReference>
<keyword evidence="4" id="KW-0446">Lipid-binding</keyword>
<dbReference type="GO" id="GO:0030011">
    <property type="term" value="P:maintenance of cell polarity"/>
    <property type="evidence" value="ECO:0007669"/>
    <property type="project" value="TreeGrafter"/>
</dbReference>
<gene>
    <name evidence="7" type="ORF">MVES_002909</name>
</gene>
<dbReference type="GO" id="GO:0006887">
    <property type="term" value="P:exocytosis"/>
    <property type="evidence" value="ECO:0007669"/>
    <property type="project" value="TreeGrafter"/>
</dbReference>
<dbReference type="Gene3D" id="2.30.29.30">
    <property type="entry name" value="Pleckstrin-homology domain (PH domain)/Phosphotyrosine-binding domain (PTB)"/>
    <property type="match status" value="1"/>
</dbReference>
<dbReference type="GO" id="GO:0035621">
    <property type="term" value="P:ER to Golgi ceramide transport"/>
    <property type="evidence" value="ECO:0007669"/>
    <property type="project" value="TreeGrafter"/>
</dbReference>
<dbReference type="GO" id="GO:0034727">
    <property type="term" value="P:piecemeal microautophagy of the nucleus"/>
    <property type="evidence" value="ECO:0007669"/>
    <property type="project" value="TreeGrafter"/>
</dbReference>
<accession>A0A2N1J9D8</accession>
<dbReference type="Pfam" id="PF15409">
    <property type="entry name" value="PH_8"/>
    <property type="match status" value="1"/>
</dbReference>
<feature type="domain" description="PH" evidence="6">
    <location>
        <begin position="8"/>
        <end position="100"/>
    </location>
</feature>
<dbReference type="InterPro" id="IPR041680">
    <property type="entry name" value="PH_8"/>
</dbReference>
<dbReference type="GO" id="GO:0032934">
    <property type="term" value="F:sterol binding"/>
    <property type="evidence" value="ECO:0007669"/>
    <property type="project" value="TreeGrafter"/>
</dbReference>
<dbReference type="PANTHER" id="PTHR10972:SF203">
    <property type="entry name" value="OXYSTEROL-BINDING PROTEIN HOMOLOG 3"/>
    <property type="match status" value="1"/>
</dbReference>
<reference evidence="7 8" key="1">
    <citation type="submission" date="2017-10" db="EMBL/GenBank/DDBJ databases">
        <title>A novel species of cold-tolerant Malassezia isolated from bats.</title>
        <authorList>
            <person name="Lorch J.M."/>
            <person name="Palmer J.M."/>
            <person name="Vanderwolf K.J."/>
            <person name="Schmidt K.Z."/>
            <person name="Verant M.L."/>
            <person name="Weller T.J."/>
            <person name="Blehert D.S."/>
        </authorList>
    </citation>
    <scope>NUCLEOTIDE SEQUENCE [LARGE SCALE GENOMIC DNA]</scope>
    <source>
        <strain evidence="7 8">NWHC:44797-103</strain>
    </source>
</reference>
<feature type="compositionally biased region" description="Acidic residues" evidence="5">
    <location>
        <begin position="245"/>
        <end position="262"/>
    </location>
</feature>
<keyword evidence="8" id="KW-1185">Reference proteome</keyword>
<evidence type="ECO:0000256" key="5">
    <source>
        <dbReference type="SAM" id="MobiDB-lite"/>
    </source>
</evidence>
<sequence length="671" mass="74588">MNEPSKAKLLHSGWVLKKKKKKIQGYARRWLVLYKDGTLAYAAEPDRPFRGAIDVPHASVSSDKRHGTVHVDSGSNVFHLKMLNDADFETWRSKLRTFLHPWSAAEQSPMDFKSAMQCLERSDDLLRSSSDTLSGVQSMSPSPQIAGVITALKQIQGEHSVIHHTLQRQIRSGDSSVSRSGTPMSGLAFGGGTVSAAGLAVASASTPEDADFFDANDNGDFDFDYDGVEYQIEEDHGHGVRGAIEDEDEDDDDESDNEEDEIVNTAKNVTYRRELPSPIVGEEVSLFSMLKKNVGKDLSTISFPVSFNCPLSLLQAAAEEYEYAPELLELAAQADNGTDRILQVGAWAISGYASTAHRSSRKPFNPLLGETYECVRADRRLHFVAEKVVHRPPIVASYAFGKGWKVSASGTVKNKFWGKSLELIAEGTTVVELDTGDVYTISKPSSFMRNLLAGNKYLEHVGEMVITNVKTNERLAVQFKESSMFGGAASRNHITGIVYDANGTETATLKGKWDEQVAQQIDKDHLKVLWEAANMPPNPAVYYGFTYFAMSLNQITDDIKDAIPPTDSRLRPDQRAMEDGDIDAAESLKQTLEDRQRERRKAMEDAGETYRPQWFHLGPQEATAPEWVYGTMGESDYFQKRKNVIHNHAKWSEVAGSSPVLVTFFTFVYWV</sequence>
<dbReference type="InterPro" id="IPR037239">
    <property type="entry name" value="OSBP_sf"/>
</dbReference>
<dbReference type="PANTHER" id="PTHR10972">
    <property type="entry name" value="OXYSTEROL-BINDING PROTEIN-RELATED"/>
    <property type="match status" value="1"/>
</dbReference>
<dbReference type="InterPro" id="IPR001849">
    <property type="entry name" value="PH_domain"/>
</dbReference>
<dbReference type="GO" id="GO:0120009">
    <property type="term" value="P:intermembrane lipid transfer"/>
    <property type="evidence" value="ECO:0007669"/>
    <property type="project" value="UniProtKB-ARBA"/>
</dbReference>
<dbReference type="GO" id="GO:0097038">
    <property type="term" value="C:perinuclear endoplasmic reticulum"/>
    <property type="evidence" value="ECO:0007669"/>
    <property type="project" value="TreeGrafter"/>
</dbReference>
<dbReference type="GO" id="GO:0006897">
    <property type="term" value="P:endocytosis"/>
    <property type="evidence" value="ECO:0007669"/>
    <property type="project" value="TreeGrafter"/>
</dbReference>
<dbReference type="SUPFAM" id="SSF144000">
    <property type="entry name" value="Oxysterol-binding protein-like"/>
    <property type="match status" value="1"/>
</dbReference>
<evidence type="ECO:0000256" key="2">
    <source>
        <dbReference type="ARBA" id="ARBA00022448"/>
    </source>
</evidence>
<dbReference type="SUPFAM" id="SSF50729">
    <property type="entry name" value="PH domain-like"/>
    <property type="match status" value="1"/>
</dbReference>
<dbReference type="PROSITE" id="PS50003">
    <property type="entry name" value="PH_DOMAIN"/>
    <property type="match status" value="1"/>
</dbReference>
<dbReference type="EMBL" id="KZ454992">
    <property type="protein sequence ID" value="PKI83170.1"/>
    <property type="molecule type" value="Genomic_DNA"/>
</dbReference>
<feature type="compositionally biased region" description="Basic and acidic residues" evidence="5">
    <location>
        <begin position="568"/>
        <end position="578"/>
    </location>
</feature>
<dbReference type="CDD" id="cd13289">
    <property type="entry name" value="PH_Osh3p_yeast"/>
    <property type="match status" value="1"/>
</dbReference>
<dbReference type="Gene3D" id="3.30.70.3490">
    <property type="match status" value="1"/>
</dbReference>
<evidence type="ECO:0000259" key="6">
    <source>
        <dbReference type="PROSITE" id="PS50003"/>
    </source>
</evidence>
<evidence type="ECO:0000256" key="3">
    <source>
        <dbReference type="ARBA" id="ARBA00023055"/>
    </source>
</evidence>
<dbReference type="GO" id="GO:0032541">
    <property type="term" value="C:cortical endoplasmic reticulum"/>
    <property type="evidence" value="ECO:0007669"/>
    <property type="project" value="TreeGrafter"/>
</dbReference>
<keyword evidence="3" id="KW-0445">Lipid transport</keyword>
<keyword evidence="2" id="KW-0813">Transport</keyword>
<dbReference type="GO" id="GO:0005886">
    <property type="term" value="C:plasma membrane"/>
    <property type="evidence" value="ECO:0007669"/>
    <property type="project" value="TreeGrafter"/>
</dbReference>
<dbReference type="SMART" id="SM00233">
    <property type="entry name" value="PH"/>
    <property type="match status" value="1"/>
</dbReference>
<organism evidence="7 8">
    <name type="scientific">Malassezia vespertilionis</name>
    <dbReference type="NCBI Taxonomy" id="2020962"/>
    <lineage>
        <taxon>Eukaryota</taxon>
        <taxon>Fungi</taxon>
        <taxon>Dikarya</taxon>
        <taxon>Basidiomycota</taxon>
        <taxon>Ustilaginomycotina</taxon>
        <taxon>Malasseziomycetes</taxon>
        <taxon>Malasseziales</taxon>
        <taxon>Malasseziaceae</taxon>
        <taxon>Malassezia</taxon>
    </lineage>
</organism>
<dbReference type="InterPro" id="IPR000648">
    <property type="entry name" value="Oxysterol-bd"/>
</dbReference>
<dbReference type="FunFam" id="2.40.160.120:FF:000001">
    <property type="entry name" value="Oxysterol-binding protein"/>
    <property type="match status" value="1"/>
</dbReference>
<evidence type="ECO:0000313" key="8">
    <source>
        <dbReference type="Proteomes" id="UP000232875"/>
    </source>
</evidence>
<comment type="similarity">
    <text evidence="1">Belongs to the OSBP family.</text>
</comment>
<dbReference type="OrthoDB" id="416222at2759"/>
<proteinExistence type="inferred from homology"/>
<dbReference type="InterPro" id="IPR011993">
    <property type="entry name" value="PH-like_dom_sf"/>
</dbReference>
<dbReference type="Pfam" id="PF01237">
    <property type="entry name" value="Oxysterol_BP"/>
    <property type="match status" value="1"/>
</dbReference>
<dbReference type="Gene3D" id="2.40.160.120">
    <property type="match status" value="1"/>
</dbReference>
<dbReference type="AlphaFoldDB" id="A0A2N1J9D8"/>
<evidence type="ECO:0000256" key="1">
    <source>
        <dbReference type="ARBA" id="ARBA00008842"/>
    </source>
</evidence>
<name>A0A2N1J9D8_9BASI</name>
<dbReference type="Proteomes" id="UP000232875">
    <property type="component" value="Unassembled WGS sequence"/>
</dbReference>
<evidence type="ECO:0000256" key="4">
    <source>
        <dbReference type="ARBA" id="ARBA00023121"/>
    </source>
</evidence>